<dbReference type="CDD" id="cd17328">
    <property type="entry name" value="MFS_spinster_like"/>
    <property type="match status" value="1"/>
</dbReference>
<comment type="similarity">
    <text evidence="6">Belongs to the major facilitator superfamily. Spinster (TC 2.A.1.49) family.</text>
</comment>
<evidence type="ECO:0000313" key="10">
    <source>
        <dbReference type="Proteomes" id="UP000835052"/>
    </source>
</evidence>
<dbReference type="AlphaFoldDB" id="A0A8S1HR90"/>
<dbReference type="InterPro" id="IPR036259">
    <property type="entry name" value="MFS_trans_sf"/>
</dbReference>
<evidence type="ECO:0000256" key="5">
    <source>
        <dbReference type="ARBA" id="ARBA00023136"/>
    </source>
</evidence>
<accession>A0A8S1HR90</accession>
<dbReference type="PANTHER" id="PTHR23505">
    <property type="entry name" value="SPINSTER"/>
    <property type="match status" value="1"/>
</dbReference>
<evidence type="ECO:0000256" key="3">
    <source>
        <dbReference type="ARBA" id="ARBA00022692"/>
    </source>
</evidence>
<evidence type="ECO:0000259" key="8">
    <source>
        <dbReference type="PROSITE" id="PS50850"/>
    </source>
</evidence>
<dbReference type="Gene3D" id="1.20.1250.20">
    <property type="entry name" value="MFS general substrate transporter like domains"/>
    <property type="match status" value="1"/>
</dbReference>
<feature type="transmembrane region" description="Helical" evidence="7">
    <location>
        <begin position="180"/>
        <end position="201"/>
    </location>
</feature>
<organism evidence="9 10">
    <name type="scientific">Caenorhabditis auriculariae</name>
    <dbReference type="NCBI Taxonomy" id="2777116"/>
    <lineage>
        <taxon>Eukaryota</taxon>
        <taxon>Metazoa</taxon>
        <taxon>Ecdysozoa</taxon>
        <taxon>Nematoda</taxon>
        <taxon>Chromadorea</taxon>
        <taxon>Rhabditida</taxon>
        <taxon>Rhabditina</taxon>
        <taxon>Rhabditomorpha</taxon>
        <taxon>Rhabditoidea</taxon>
        <taxon>Rhabditidae</taxon>
        <taxon>Peloderinae</taxon>
        <taxon>Caenorhabditis</taxon>
    </lineage>
</organism>
<dbReference type="InterPro" id="IPR011701">
    <property type="entry name" value="MFS"/>
</dbReference>
<keyword evidence="4 7" id="KW-1133">Transmembrane helix</keyword>
<dbReference type="SUPFAM" id="SSF103473">
    <property type="entry name" value="MFS general substrate transporter"/>
    <property type="match status" value="1"/>
</dbReference>
<comment type="caution">
    <text evidence="9">The sequence shown here is derived from an EMBL/GenBank/DDBJ whole genome shotgun (WGS) entry which is preliminary data.</text>
</comment>
<feature type="transmembrane region" description="Helical" evidence="7">
    <location>
        <begin position="325"/>
        <end position="349"/>
    </location>
</feature>
<evidence type="ECO:0000256" key="1">
    <source>
        <dbReference type="ARBA" id="ARBA00004141"/>
    </source>
</evidence>
<keyword evidence="5 7" id="KW-0472">Membrane</keyword>
<dbReference type="InterPro" id="IPR044770">
    <property type="entry name" value="MFS_spinster-like"/>
</dbReference>
<feature type="transmembrane region" description="Helical" evidence="7">
    <location>
        <begin position="49"/>
        <end position="70"/>
    </location>
</feature>
<keyword evidence="2" id="KW-0813">Transport</keyword>
<keyword evidence="3 7" id="KW-0812">Transmembrane</keyword>
<dbReference type="InterPro" id="IPR020846">
    <property type="entry name" value="MFS_dom"/>
</dbReference>
<name>A0A8S1HR90_9PELO</name>
<sequence>MVNSRKDYICISVLFAVNLLNYVDRYTVAGVLTKVQGYFVPEIDDSEAGLIQTVFLIAFMLFSPVCGYLGDRFNRKLIMMVGVSIWLGAVLASTFVPKNHFWMFLLFRGLVGIGEASYSNLAPSIISDMFNGTRRSHVFMLFYFRRAGRKKGSSDLRNFFSGLGFIVGSNVASLTGQWQWGVRVTALAGVVVLALMVFLVFEPERGAADRVAGTTTIVEKSENYWSDIKSLLRIPTFISCTWGYTALVFVAGSLAWWEPTVIEHSIAWSKGLNDTADLDSATSTQVGLIFGMILMIAGLFGVIIGTIVSGWIIKGTGPFRIIQTARAQPLVCTFGSLIGSPLLFCVFFFGHRGLLLIWILLFFTNLCLCLNWGLNVDIVASVVSPARRSTAFAYLTLTSHLFGDATGPYIIGKVSDTFRKGSDLPKDQYHSLIKASYICVALLIVSAILYFLSSLTILQDQQKVQATAWYISFGLCN</sequence>
<dbReference type="EMBL" id="CAJGYM010000078">
    <property type="protein sequence ID" value="CAD6196708.1"/>
    <property type="molecule type" value="Genomic_DNA"/>
</dbReference>
<feature type="transmembrane region" description="Helical" evidence="7">
    <location>
        <begin position="288"/>
        <end position="313"/>
    </location>
</feature>
<evidence type="ECO:0000313" key="9">
    <source>
        <dbReference type="EMBL" id="CAD6196708.1"/>
    </source>
</evidence>
<feature type="transmembrane region" description="Helical" evidence="7">
    <location>
        <begin position="355"/>
        <end position="379"/>
    </location>
</feature>
<keyword evidence="10" id="KW-1185">Reference proteome</keyword>
<dbReference type="PROSITE" id="PS50850">
    <property type="entry name" value="MFS"/>
    <property type="match status" value="1"/>
</dbReference>
<proteinExistence type="inferred from homology"/>
<dbReference type="PANTHER" id="PTHR23505:SF90">
    <property type="entry name" value="MAJOR FACILITATOR SUPERFAMILY (MFS) PROFILE DOMAIN-CONTAINING PROTEIN"/>
    <property type="match status" value="1"/>
</dbReference>
<dbReference type="GO" id="GO:0022857">
    <property type="term" value="F:transmembrane transporter activity"/>
    <property type="evidence" value="ECO:0007669"/>
    <property type="project" value="InterPro"/>
</dbReference>
<comment type="subcellular location">
    <subcellularLocation>
        <location evidence="1">Membrane</location>
        <topology evidence="1">Multi-pass membrane protein</topology>
    </subcellularLocation>
</comment>
<dbReference type="GO" id="GO:0016020">
    <property type="term" value="C:membrane"/>
    <property type="evidence" value="ECO:0007669"/>
    <property type="project" value="UniProtKB-SubCell"/>
</dbReference>
<dbReference type="Pfam" id="PF07690">
    <property type="entry name" value="MFS_1"/>
    <property type="match status" value="1"/>
</dbReference>
<feature type="transmembrane region" description="Helical" evidence="7">
    <location>
        <begin position="391"/>
        <end position="411"/>
    </location>
</feature>
<protein>
    <recommendedName>
        <fullName evidence="8">Major facilitator superfamily (MFS) profile domain-containing protein</fullName>
    </recommendedName>
</protein>
<reference evidence="9" key="1">
    <citation type="submission" date="2020-10" db="EMBL/GenBank/DDBJ databases">
        <authorList>
            <person name="Kikuchi T."/>
        </authorList>
    </citation>
    <scope>NUCLEOTIDE SEQUENCE</scope>
    <source>
        <strain evidence="9">NKZ352</strain>
    </source>
</reference>
<feature type="transmembrane region" description="Helical" evidence="7">
    <location>
        <begin position="234"/>
        <end position="257"/>
    </location>
</feature>
<dbReference type="Proteomes" id="UP000835052">
    <property type="component" value="Unassembled WGS sequence"/>
</dbReference>
<evidence type="ECO:0000256" key="7">
    <source>
        <dbReference type="SAM" id="Phobius"/>
    </source>
</evidence>
<feature type="transmembrane region" description="Helical" evidence="7">
    <location>
        <begin position="431"/>
        <end position="452"/>
    </location>
</feature>
<dbReference type="OrthoDB" id="6770063at2759"/>
<feature type="transmembrane region" description="Helical" evidence="7">
    <location>
        <begin position="77"/>
        <end position="95"/>
    </location>
</feature>
<evidence type="ECO:0000256" key="4">
    <source>
        <dbReference type="ARBA" id="ARBA00022989"/>
    </source>
</evidence>
<evidence type="ECO:0000256" key="6">
    <source>
        <dbReference type="ARBA" id="ARBA00024338"/>
    </source>
</evidence>
<evidence type="ECO:0000256" key="2">
    <source>
        <dbReference type="ARBA" id="ARBA00022448"/>
    </source>
</evidence>
<feature type="domain" description="Major facilitator superfamily (MFS) profile" evidence="8">
    <location>
        <begin position="10"/>
        <end position="458"/>
    </location>
</feature>
<gene>
    <name evidence="9" type="ORF">CAUJ_LOCUS12620</name>
</gene>